<protein>
    <recommendedName>
        <fullName evidence="3">SpoVT-AbrB domain-containing protein</fullName>
    </recommendedName>
</protein>
<dbReference type="KEGG" id="strr:EKD16_19815"/>
<dbReference type="EMBL" id="CP036455">
    <property type="protein sequence ID" value="QBI55726.1"/>
    <property type="molecule type" value="Genomic_DNA"/>
</dbReference>
<name>A0A4P6Q4U1_9ACTN</name>
<evidence type="ECO:0008006" key="3">
    <source>
        <dbReference type="Google" id="ProtNLM"/>
    </source>
</evidence>
<proteinExistence type="predicted"/>
<sequence length="121" mass="13435">MAAPLDPLEPPEIPDKSERIGFAWPLASRCAITLPTEVWEWLGLDRPDAVVDVLGRAEEIVLRPRVAVHPDDAWFWEEGQQQAEREVEAEISAGGVGPGMAQEEFLAHLDRLSSRRSGDPQ</sequence>
<evidence type="ECO:0000313" key="1">
    <source>
        <dbReference type="EMBL" id="QBI55726.1"/>
    </source>
</evidence>
<keyword evidence="2" id="KW-1185">Reference proteome</keyword>
<dbReference type="Proteomes" id="UP000292235">
    <property type="component" value="Chromosome"/>
</dbReference>
<dbReference type="AlphaFoldDB" id="A0A4P6Q4U1"/>
<dbReference type="RefSeq" id="WP_242677066.1">
    <property type="nucleotide sequence ID" value="NZ_CP036455.1"/>
</dbReference>
<gene>
    <name evidence="1" type="ORF">EKD16_19815</name>
</gene>
<reference evidence="1 2" key="1">
    <citation type="submission" date="2019-02" db="EMBL/GenBank/DDBJ databases">
        <authorList>
            <person name="Khodamoradi S."/>
            <person name="Hahnke R.L."/>
            <person name="Kaempfer P."/>
            <person name="Schumann P."/>
            <person name="Rohde M."/>
            <person name="Steinert M."/>
            <person name="Luzhetskyy A."/>
            <person name="Wink J."/>
            <person name="Ruckert C."/>
        </authorList>
    </citation>
    <scope>NUCLEOTIDE SEQUENCE [LARGE SCALE GENOMIC DNA]</scope>
    <source>
        <strain evidence="1 2">M2</strain>
    </source>
</reference>
<evidence type="ECO:0000313" key="2">
    <source>
        <dbReference type="Proteomes" id="UP000292235"/>
    </source>
</evidence>
<accession>A0A4P6Q4U1</accession>
<organism evidence="1 2">
    <name type="scientific">Streptomonospora litoralis</name>
    <dbReference type="NCBI Taxonomy" id="2498135"/>
    <lineage>
        <taxon>Bacteria</taxon>
        <taxon>Bacillati</taxon>
        <taxon>Actinomycetota</taxon>
        <taxon>Actinomycetes</taxon>
        <taxon>Streptosporangiales</taxon>
        <taxon>Nocardiopsidaceae</taxon>
        <taxon>Streptomonospora</taxon>
    </lineage>
</organism>